<keyword evidence="3" id="KW-0551">Lipid droplet</keyword>
<proteinExistence type="inferred from homology"/>
<keyword evidence="4" id="KW-0378">Hydrolase</keyword>
<organism evidence="6 7">
    <name type="scientific">Oleoguttula mirabilis</name>
    <dbReference type="NCBI Taxonomy" id="1507867"/>
    <lineage>
        <taxon>Eukaryota</taxon>
        <taxon>Fungi</taxon>
        <taxon>Dikarya</taxon>
        <taxon>Ascomycota</taxon>
        <taxon>Pezizomycotina</taxon>
        <taxon>Dothideomycetes</taxon>
        <taxon>Dothideomycetidae</taxon>
        <taxon>Mycosphaerellales</taxon>
        <taxon>Teratosphaeriaceae</taxon>
        <taxon>Oleoguttula</taxon>
    </lineage>
</organism>
<dbReference type="PANTHER" id="PTHR13390">
    <property type="entry name" value="LIPASE"/>
    <property type="match status" value="1"/>
</dbReference>
<gene>
    <name evidence="6" type="ORF">LTR36_009341</name>
</gene>
<evidence type="ECO:0000313" key="6">
    <source>
        <dbReference type="EMBL" id="KAK4548431.1"/>
    </source>
</evidence>
<dbReference type="AlphaFoldDB" id="A0AAV9JTT9"/>
<dbReference type="GO" id="GO:0005811">
    <property type="term" value="C:lipid droplet"/>
    <property type="evidence" value="ECO:0007669"/>
    <property type="project" value="UniProtKB-SubCell"/>
</dbReference>
<dbReference type="InterPro" id="IPR019363">
    <property type="entry name" value="LDAH"/>
</dbReference>
<dbReference type="PANTHER" id="PTHR13390:SF0">
    <property type="entry name" value="LIPID DROPLET-ASSOCIATED HYDROLASE"/>
    <property type="match status" value="1"/>
</dbReference>
<protein>
    <recommendedName>
        <fullName evidence="8">Lipid droplet-associated hydrolase</fullName>
    </recommendedName>
</protein>
<dbReference type="GO" id="GO:0016298">
    <property type="term" value="F:lipase activity"/>
    <property type="evidence" value="ECO:0007669"/>
    <property type="project" value="InterPro"/>
</dbReference>
<name>A0AAV9JTT9_9PEZI</name>
<comment type="similarity">
    <text evidence="2">Belongs to the AB hydrolase superfamily. LDAH family.</text>
</comment>
<comment type="caution">
    <text evidence="6">The sequence shown here is derived from an EMBL/GenBank/DDBJ whole genome shotgun (WGS) entry which is preliminary data.</text>
</comment>
<keyword evidence="5" id="KW-0812">Transmembrane</keyword>
<dbReference type="EMBL" id="JAVFHQ010000007">
    <property type="protein sequence ID" value="KAK4548431.1"/>
    <property type="molecule type" value="Genomic_DNA"/>
</dbReference>
<evidence type="ECO:0000256" key="2">
    <source>
        <dbReference type="ARBA" id="ARBA00008300"/>
    </source>
</evidence>
<evidence type="ECO:0000256" key="1">
    <source>
        <dbReference type="ARBA" id="ARBA00004502"/>
    </source>
</evidence>
<reference evidence="6 7" key="1">
    <citation type="submission" date="2021-11" db="EMBL/GenBank/DDBJ databases">
        <title>Black yeast isolated from Biological Soil Crust.</title>
        <authorList>
            <person name="Kurbessoian T."/>
        </authorList>
    </citation>
    <scope>NUCLEOTIDE SEQUENCE [LARGE SCALE GENOMIC DNA]</scope>
    <source>
        <strain evidence="6 7">CCFEE 5522</strain>
    </source>
</reference>
<comment type="subcellular location">
    <subcellularLocation>
        <location evidence="1">Lipid droplet</location>
    </subcellularLocation>
</comment>
<dbReference type="InterPro" id="IPR029058">
    <property type="entry name" value="AB_hydrolase_fold"/>
</dbReference>
<evidence type="ECO:0008006" key="8">
    <source>
        <dbReference type="Google" id="ProtNLM"/>
    </source>
</evidence>
<keyword evidence="5" id="KW-0472">Membrane</keyword>
<dbReference type="Proteomes" id="UP001324427">
    <property type="component" value="Unassembled WGS sequence"/>
</dbReference>
<dbReference type="Pfam" id="PF10230">
    <property type="entry name" value="LIDHydrolase"/>
    <property type="match status" value="1"/>
</dbReference>
<dbReference type="SUPFAM" id="SSF53474">
    <property type="entry name" value="alpha/beta-Hydrolases"/>
    <property type="match status" value="1"/>
</dbReference>
<evidence type="ECO:0000256" key="3">
    <source>
        <dbReference type="ARBA" id="ARBA00022677"/>
    </source>
</evidence>
<dbReference type="GO" id="GO:0019915">
    <property type="term" value="P:lipid storage"/>
    <property type="evidence" value="ECO:0007669"/>
    <property type="project" value="InterPro"/>
</dbReference>
<sequence length="369" mass="41446">MFFGAYNEKSSIAKVMQDEIDLHPEPSLTSKRRLLVYFITGNPGLIEYYRVFLTQLYDILRVQDPKLDLHIYGSSLAGFEISNDPPRPIAAHNGPPYGLDEQIEISAMRLLDTVKQINDTAGPDAEPFPVVLIGHSVGAYMLLEIIARWQSMANIAESKTAMNIAGGICLFPTVVDIAKSPTGQRMAPLLRIPGFSLLIHLIAKLLFSCMPIFLMIRLVQIITFMPYNAAKTTAAFIQSKHGVRQALFMAHHEMVQMSHDKWSDDLWGVRPLQEAASTAMGKSVVKPAARLRLYFYWGRDDHWIECATRNKLIRTRGRTRLGRRGSVGEENKPLMEIDRNGVPHGFCIRHSEVIAEKVAEYVTEIANGL</sequence>
<evidence type="ECO:0000256" key="4">
    <source>
        <dbReference type="ARBA" id="ARBA00022801"/>
    </source>
</evidence>
<evidence type="ECO:0000313" key="7">
    <source>
        <dbReference type="Proteomes" id="UP001324427"/>
    </source>
</evidence>
<accession>A0AAV9JTT9</accession>
<keyword evidence="5" id="KW-1133">Transmembrane helix</keyword>
<feature type="transmembrane region" description="Helical" evidence="5">
    <location>
        <begin position="195"/>
        <end position="216"/>
    </location>
</feature>
<evidence type="ECO:0000256" key="5">
    <source>
        <dbReference type="SAM" id="Phobius"/>
    </source>
</evidence>
<dbReference type="Gene3D" id="3.40.50.1820">
    <property type="entry name" value="alpha/beta hydrolase"/>
    <property type="match status" value="1"/>
</dbReference>
<keyword evidence="7" id="KW-1185">Reference proteome</keyword>